<dbReference type="GO" id="GO:0008270">
    <property type="term" value="F:zinc ion binding"/>
    <property type="evidence" value="ECO:0007669"/>
    <property type="project" value="InterPro"/>
</dbReference>
<evidence type="ECO:0000256" key="4">
    <source>
        <dbReference type="SAM" id="MobiDB-lite"/>
    </source>
</evidence>
<feature type="region of interest" description="Disordered" evidence="4">
    <location>
        <begin position="1"/>
        <end position="46"/>
    </location>
</feature>
<evidence type="ECO:0000256" key="2">
    <source>
        <dbReference type="ARBA" id="ARBA00023163"/>
    </source>
</evidence>
<feature type="compositionally biased region" description="Basic and acidic residues" evidence="4">
    <location>
        <begin position="618"/>
        <end position="627"/>
    </location>
</feature>
<feature type="region of interest" description="Disordered" evidence="4">
    <location>
        <begin position="179"/>
        <end position="292"/>
    </location>
</feature>
<dbReference type="EMBL" id="LCWF01000182">
    <property type="protein sequence ID" value="KKY15599.1"/>
    <property type="molecule type" value="Genomic_DNA"/>
</dbReference>
<accession>A0A0G2DYC8</accession>
<feature type="domain" description="Zn(2)-C6 fungal-type" evidence="5">
    <location>
        <begin position="609"/>
        <end position="641"/>
    </location>
</feature>
<feature type="compositionally biased region" description="Basic and acidic residues" evidence="4">
    <location>
        <begin position="534"/>
        <end position="544"/>
    </location>
</feature>
<feature type="compositionally biased region" description="Basic and acidic residues" evidence="4">
    <location>
        <begin position="509"/>
        <end position="518"/>
    </location>
</feature>
<feature type="compositionally biased region" description="Polar residues" evidence="4">
    <location>
        <begin position="37"/>
        <end position="46"/>
    </location>
</feature>
<dbReference type="GO" id="GO:0000981">
    <property type="term" value="F:DNA-binding transcription factor activity, RNA polymerase II-specific"/>
    <property type="evidence" value="ECO:0007669"/>
    <property type="project" value="InterPro"/>
</dbReference>
<feature type="compositionally biased region" description="Low complexity" evidence="4">
    <location>
        <begin position="319"/>
        <end position="329"/>
    </location>
</feature>
<evidence type="ECO:0000313" key="7">
    <source>
        <dbReference type="Proteomes" id="UP000053317"/>
    </source>
</evidence>
<comment type="caution">
    <text evidence="6">The sequence shown here is derived from an EMBL/GenBank/DDBJ whole genome shotgun (WGS) entry which is preliminary data.</text>
</comment>
<evidence type="ECO:0000313" key="6">
    <source>
        <dbReference type="EMBL" id="KKY15599.1"/>
    </source>
</evidence>
<evidence type="ECO:0000259" key="5">
    <source>
        <dbReference type="PROSITE" id="PS50048"/>
    </source>
</evidence>
<keyword evidence="3" id="KW-0539">Nucleus</keyword>
<feature type="compositionally biased region" description="Polar residues" evidence="4">
    <location>
        <begin position="584"/>
        <end position="595"/>
    </location>
</feature>
<feature type="compositionally biased region" description="Polar residues" evidence="4">
    <location>
        <begin position="348"/>
        <end position="379"/>
    </location>
</feature>
<keyword evidence="2" id="KW-0804">Transcription</keyword>
<organism evidence="6 7">
    <name type="scientific">Phaeomoniella chlamydospora</name>
    <name type="common">Phaeoacremonium chlamydosporum</name>
    <dbReference type="NCBI Taxonomy" id="158046"/>
    <lineage>
        <taxon>Eukaryota</taxon>
        <taxon>Fungi</taxon>
        <taxon>Dikarya</taxon>
        <taxon>Ascomycota</taxon>
        <taxon>Pezizomycotina</taxon>
        <taxon>Eurotiomycetes</taxon>
        <taxon>Chaetothyriomycetidae</taxon>
        <taxon>Phaeomoniellales</taxon>
        <taxon>Phaeomoniellaceae</taxon>
        <taxon>Phaeomoniella</taxon>
    </lineage>
</organism>
<sequence>MDLLNLIATERPRQKSGYDTQFSRDNLRQSGPALTGSMYSQPLKQGSVSNQLDTDGLIPAGAGVMNAQRAVDAYQQHLTRGTTPKKVAFELILDDDTKQRARIPLRVLINQHDSTESIVSTVKNFYGIYEGRGVSFEDAQGNILIAKYENFKNDMVVYVRVIPYDNYIRHHTGAPPYHVEETFPKPTLGEPFQMLPPQSQPLDSSQVPSRPTSRLARNRSTSPNRDRRSASSQKSGSRPGIRSRDASTHGSYQDEAANGYSDSDNGHGSTTSSKKGRGEQFTADISLENIMQDGRRMRPKFDSSELPLFVPPQVPLAASSSSISPQRRSIGQEGPSPFARPAQKPYQAHQQTLPSPQSLGNHEQLYSWQIPTAPGQTPQAGPRLRERTSAQSMSNLSSGRGGYGAQGILPTPDPTIASCISDEDVARQLIALGDASNFSHGRASASTADDAFSGIADVASSTGATSDGESDSDEELPRYPRGTSVTAKKRHDSYASESDEGIGDDEYRDSEALIKSEYDDFAQDMPKAKKLKTKASEDVSDKSRTPKTGVSSKISKAGTSRSISGPKKSRSSNGSIAPGVQPPRKTSSVSTTAAQQLAADEEDLSSKPRCQRCRKSKKGCDRQRPCQRCKDAGIGAEGCISEDEGNGRKGRYGRHMGVTIKKTAEPGLTTEGDDFRNVGVILTGMAAGDSPDKGKKRKR</sequence>
<feature type="compositionally biased region" description="Polar residues" evidence="4">
    <location>
        <begin position="546"/>
        <end position="563"/>
    </location>
</feature>
<evidence type="ECO:0000256" key="3">
    <source>
        <dbReference type="ARBA" id="ARBA00023242"/>
    </source>
</evidence>
<feature type="compositionally biased region" description="Polar residues" evidence="4">
    <location>
        <begin position="260"/>
        <end position="273"/>
    </location>
</feature>
<feature type="compositionally biased region" description="Polar residues" evidence="4">
    <location>
        <begin position="389"/>
        <end position="398"/>
    </location>
</feature>
<gene>
    <name evidence="6" type="ORF">UCRPC4_g06231</name>
</gene>
<dbReference type="SMART" id="SM00066">
    <property type="entry name" value="GAL4"/>
    <property type="match status" value="1"/>
</dbReference>
<protein>
    <submittedName>
        <fullName evidence="6">Putative c6 finger domain</fullName>
    </submittedName>
</protein>
<dbReference type="AlphaFoldDB" id="A0A0G2DYC8"/>
<name>A0A0G2DYC8_PHACM</name>
<feature type="compositionally biased region" description="Polar residues" evidence="4">
    <location>
        <begin position="196"/>
        <end position="212"/>
    </location>
</feature>
<feature type="region of interest" description="Disordered" evidence="4">
    <location>
        <begin position="459"/>
        <end position="627"/>
    </location>
</feature>
<keyword evidence="7" id="KW-1185">Reference proteome</keyword>
<reference evidence="6 7" key="2">
    <citation type="submission" date="2015-05" db="EMBL/GenBank/DDBJ databases">
        <authorList>
            <person name="Morales-Cruz A."/>
            <person name="Amrine K.C."/>
            <person name="Cantu D."/>
        </authorList>
    </citation>
    <scope>NUCLEOTIDE SEQUENCE [LARGE SCALE GENOMIC DNA]</scope>
    <source>
        <strain evidence="6">UCRPC4</strain>
    </source>
</reference>
<proteinExistence type="predicted"/>
<evidence type="ECO:0000256" key="1">
    <source>
        <dbReference type="ARBA" id="ARBA00023015"/>
    </source>
</evidence>
<dbReference type="InterPro" id="IPR001138">
    <property type="entry name" value="Zn2Cys6_DnaBD"/>
</dbReference>
<keyword evidence="1" id="KW-0805">Transcription regulation</keyword>
<dbReference type="OrthoDB" id="4150467at2759"/>
<dbReference type="Proteomes" id="UP000053317">
    <property type="component" value="Unassembled WGS sequence"/>
</dbReference>
<feature type="region of interest" description="Disordered" evidence="4">
    <location>
        <begin position="316"/>
        <end position="409"/>
    </location>
</feature>
<feature type="compositionally biased region" description="Acidic residues" evidence="4">
    <location>
        <begin position="497"/>
        <end position="508"/>
    </location>
</feature>
<dbReference type="PROSITE" id="PS50048">
    <property type="entry name" value="ZN2_CY6_FUNGAL_2"/>
    <property type="match status" value="1"/>
</dbReference>
<reference evidence="6 7" key="1">
    <citation type="submission" date="2015-05" db="EMBL/GenBank/DDBJ databases">
        <title>Distinctive expansion of gene families associated with plant cell wall degradation and secondary metabolism in the genomes of grapevine trunk pathogens.</title>
        <authorList>
            <person name="Lawrence D.P."/>
            <person name="Travadon R."/>
            <person name="Rolshausen P.E."/>
            <person name="Baumgartner K."/>
        </authorList>
    </citation>
    <scope>NUCLEOTIDE SEQUENCE [LARGE SCALE GENOMIC DNA]</scope>
    <source>
        <strain evidence="6">UCRPC4</strain>
    </source>
</reference>
<dbReference type="CDD" id="cd00067">
    <property type="entry name" value="GAL4"/>
    <property type="match status" value="1"/>
</dbReference>